<keyword evidence="1" id="KW-0472">Membrane</keyword>
<proteinExistence type="predicted"/>
<dbReference type="EMBL" id="ML978067">
    <property type="protein sequence ID" value="KAF2019282.1"/>
    <property type="molecule type" value="Genomic_DNA"/>
</dbReference>
<organism evidence="2 3">
    <name type="scientific">Aaosphaeria arxii CBS 175.79</name>
    <dbReference type="NCBI Taxonomy" id="1450172"/>
    <lineage>
        <taxon>Eukaryota</taxon>
        <taxon>Fungi</taxon>
        <taxon>Dikarya</taxon>
        <taxon>Ascomycota</taxon>
        <taxon>Pezizomycotina</taxon>
        <taxon>Dothideomycetes</taxon>
        <taxon>Pleosporomycetidae</taxon>
        <taxon>Pleosporales</taxon>
        <taxon>Pleosporales incertae sedis</taxon>
        <taxon>Aaosphaeria</taxon>
    </lineage>
</organism>
<evidence type="ECO:0000256" key="1">
    <source>
        <dbReference type="SAM" id="Phobius"/>
    </source>
</evidence>
<dbReference type="AlphaFoldDB" id="A0A6A5Y1C8"/>
<name>A0A6A5Y1C8_9PLEO</name>
<reference evidence="2" key="1">
    <citation type="journal article" date="2020" name="Stud. Mycol.">
        <title>101 Dothideomycetes genomes: a test case for predicting lifestyles and emergence of pathogens.</title>
        <authorList>
            <person name="Haridas S."/>
            <person name="Albert R."/>
            <person name="Binder M."/>
            <person name="Bloem J."/>
            <person name="Labutti K."/>
            <person name="Salamov A."/>
            <person name="Andreopoulos B."/>
            <person name="Baker S."/>
            <person name="Barry K."/>
            <person name="Bills G."/>
            <person name="Bluhm B."/>
            <person name="Cannon C."/>
            <person name="Castanera R."/>
            <person name="Culley D."/>
            <person name="Daum C."/>
            <person name="Ezra D."/>
            <person name="Gonzalez J."/>
            <person name="Henrissat B."/>
            <person name="Kuo A."/>
            <person name="Liang C."/>
            <person name="Lipzen A."/>
            <person name="Lutzoni F."/>
            <person name="Magnuson J."/>
            <person name="Mondo S."/>
            <person name="Nolan M."/>
            <person name="Ohm R."/>
            <person name="Pangilinan J."/>
            <person name="Park H.-J."/>
            <person name="Ramirez L."/>
            <person name="Alfaro M."/>
            <person name="Sun H."/>
            <person name="Tritt A."/>
            <person name="Yoshinaga Y."/>
            <person name="Zwiers L.-H."/>
            <person name="Turgeon B."/>
            <person name="Goodwin S."/>
            <person name="Spatafora J."/>
            <person name="Crous P."/>
            <person name="Grigoriev I."/>
        </authorList>
    </citation>
    <scope>NUCLEOTIDE SEQUENCE</scope>
    <source>
        <strain evidence="2">CBS 175.79</strain>
    </source>
</reference>
<evidence type="ECO:0000313" key="2">
    <source>
        <dbReference type="EMBL" id="KAF2019282.1"/>
    </source>
</evidence>
<gene>
    <name evidence="2" type="ORF">BU24DRAFT_115923</name>
</gene>
<accession>A0A6A5Y1C8</accession>
<dbReference type="GeneID" id="54278244"/>
<dbReference type="RefSeq" id="XP_033387621.1">
    <property type="nucleotide sequence ID" value="XM_033520847.1"/>
</dbReference>
<dbReference type="Proteomes" id="UP000799778">
    <property type="component" value="Unassembled WGS sequence"/>
</dbReference>
<protein>
    <submittedName>
        <fullName evidence="2">Uncharacterized protein</fullName>
    </submittedName>
</protein>
<keyword evidence="1" id="KW-0812">Transmembrane</keyword>
<keyword evidence="1" id="KW-1133">Transmembrane helix</keyword>
<feature type="transmembrane region" description="Helical" evidence="1">
    <location>
        <begin position="20"/>
        <end position="43"/>
    </location>
</feature>
<evidence type="ECO:0000313" key="3">
    <source>
        <dbReference type="Proteomes" id="UP000799778"/>
    </source>
</evidence>
<keyword evidence="3" id="KW-1185">Reference proteome</keyword>
<sequence length="90" mass="10386">MRHIWITEAPWNGSRRLQSIHLTSTVTKIHVGLIVLNLFFIFHLHLHPIPIDCLSPLLPPLLSLFRFGLTQRYMHSSKGGARRNHQENAS</sequence>